<accession>A0ACC6SWC7</accession>
<dbReference type="EMBL" id="JAMYRI010000003">
    <property type="protein sequence ID" value="MER9283770.1"/>
    <property type="molecule type" value="Genomic_DNA"/>
</dbReference>
<dbReference type="Proteomes" id="UP001480082">
    <property type="component" value="Unassembled WGS sequence"/>
</dbReference>
<keyword evidence="2" id="KW-1185">Reference proteome</keyword>
<proteinExistence type="predicted"/>
<organism evidence="1 2">
    <name type="scientific">Mesorhizobium australicum</name>
    <dbReference type="NCBI Taxonomy" id="536018"/>
    <lineage>
        <taxon>Bacteria</taxon>
        <taxon>Pseudomonadati</taxon>
        <taxon>Pseudomonadota</taxon>
        <taxon>Alphaproteobacteria</taxon>
        <taxon>Hyphomicrobiales</taxon>
        <taxon>Phyllobacteriaceae</taxon>
        <taxon>Mesorhizobium</taxon>
    </lineage>
</organism>
<sequence length="307" mass="34462">MAGSDHEFGGQHTEIKLAIVEAYLKRYSAALHNWCDHVWYIDAFAGTGRRTVRVKARAGDLLEEPAPEQVEQRRGSAQIAIDIAPPFDRLVFMDTRRKHVAALEGLKAANSHRDISVLQGDANSLIQSEIEWDGWKKTRAVMFLDPYGMEVEWETLKKIAATKAIDVWYLFPLAGLYRQAARDMSKIDAIKEAAITRMLGTNEWKGELYSKVKAPPTVDLLGYLDDSETLQRSADVGGLEQYVRQRLKTIFAEVLDPYPLPVLEKPQRFSLFCAISNPSERAIKLAKSFGADILKSTGSASRHRSGR</sequence>
<comment type="caution">
    <text evidence="1">The sequence shown here is derived from an EMBL/GenBank/DDBJ whole genome shotgun (WGS) entry which is preliminary data.</text>
</comment>
<protein>
    <submittedName>
        <fullName evidence="1">Three-Cys-motif partner protein TcmP</fullName>
    </submittedName>
</protein>
<evidence type="ECO:0000313" key="2">
    <source>
        <dbReference type="Proteomes" id="UP001480082"/>
    </source>
</evidence>
<evidence type="ECO:0000313" key="1">
    <source>
        <dbReference type="EMBL" id="MER9283770.1"/>
    </source>
</evidence>
<name>A0ACC6SWC7_9HYPH</name>
<gene>
    <name evidence="1" type="primary">tcmP</name>
    <name evidence="1" type="ORF">NKI81_07315</name>
</gene>
<reference evidence="1 2" key="1">
    <citation type="journal article" date="2024" name="Proc. Natl. Acad. Sci. U.S.A.">
        <title>The evolutionary genomics of adaptation to stress in wild rhizobium bacteria.</title>
        <authorList>
            <person name="Kehlet-Delgado H."/>
            <person name="Montoya A.P."/>
            <person name="Jensen K.T."/>
            <person name="Wendlandt C.E."/>
            <person name="Dexheimer C."/>
            <person name="Roberts M."/>
            <person name="Torres Martinez L."/>
            <person name="Friesen M.L."/>
            <person name="Griffitts J.S."/>
            <person name="Porter S.S."/>
        </authorList>
    </citation>
    <scope>NUCLEOTIDE SEQUENCE [LARGE SCALE GENOMIC DNA]</scope>
    <source>
        <strain evidence="1 2">M0468</strain>
    </source>
</reference>